<keyword evidence="11" id="KW-0072">Autophagy</keyword>
<dbReference type="Pfam" id="PF07145">
    <property type="entry name" value="PAM2"/>
    <property type="match status" value="1"/>
</dbReference>
<evidence type="ECO:0000256" key="1">
    <source>
        <dbReference type="ARBA" id="ARBA00000707"/>
    </source>
</evidence>
<dbReference type="GO" id="GO:0006281">
    <property type="term" value="P:DNA repair"/>
    <property type="evidence" value="ECO:0007669"/>
    <property type="project" value="UniProtKB-KW"/>
</dbReference>
<dbReference type="PROSITE" id="PS00973">
    <property type="entry name" value="USP_2"/>
    <property type="match status" value="1"/>
</dbReference>
<evidence type="ECO:0000256" key="13">
    <source>
        <dbReference type="ARBA" id="ARBA00023242"/>
    </source>
</evidence>
<protein>
    <recommendedName>
        <fullName evidence="15">Ubiquitin carboxyl-terminal hydrolase</fullName>
        <ecNumber evidence="15">3.4.19.12</ecNumber>
    </recommendedName>
</protein>
<dbReference type="Proteomes" id="UP000322234">
    <property type="component" value="Unassembled WGS sequence"/>
</dbReference>
<gene>
    <name evidence="18" type="ORF">E5288_WYG003046</name>
</gene>
<feature type="region of interest" description="Disordered" evidence="16">
    <location>
        <begin position="661"/>
        <end position="702"/>
    </location>
</feature>
<evidence type="ECO:0000256" key="15">
    <source>
        <dbReference type="RuleBase" id="RU366025"/>
    </source>
</evidence>
<feature type="region of interest" description="Disordered" evidence="16">
    <location>
        <begin position="238"/>
        <end position="264"/>
    </location>
</feature>
<proteinExistence type="inferred from homology"/>
<dbReference type="CDD" id="cd02257">
    <property type="entry name" value="Peptidase_C19"/>
    <property type="match status" value="1"/>
</dbReference>
<feature type="compositionally biased region" description="Acidic residues" evidence="16">
    <location>
        <begin position="674"/>
        <end position="689"/>
    </location>
</feature>
<dbReference type="Pfam" id="PF00443">
    <property type="entry name" value="UCH"/>
    <property type="match status" value="1"/>
</dbReference>
<keyword evidence="12" id="KW-0234">DNA repair</keyword>
<dbReference type="GO" id="GO:0005769">
    <property type="term" value="C:early endosome"/>
    <property type="evidence" value="ECO:0007669"/>
    <property type="project" value="TreeGrafter"/>
</dbReference>
<evidence type="ECO:0000256" key="7">
    <source>
        <dbReference type="ARBA" id="ARBA00022763"/>
    </source>
</evidence>
<dbReference type="PANTHER" id="PTHR24006">
    <property type="entry name" value="UBIQUITIN CARBOXYL-TERMINAL HYDROLASE"/>
    <property type="match status" value="1"/>
</dbReference>
<dbReference type="PANTHER" id="PTHR24006:SF687">
    <property type="entry name" value="UBIQUITIN CARBOXYL-TERMINAL HYDROLASE 10"/>
    <property type="match status" value="1"/>
</dbReference>
<dbReference type="EMBL" id="VBQZ03000032">
    <property type="protein sequence ID" value="MXQ86340.1"/>
    <property type="molecule type" value="Genomic_DNA"/>
</dbReference>
<evidence type="ECO:0000256" key="11">
    <source>
        <dbReference type="ARBA" id="ARBA00023006"/>
    </source>
</evidence>
<evidence type="ECO:0000256" key="14">
    <source>
        <dbReference type="ARBA" id="ARBA00063891"/>
    </source>
</evidence>
<comment type="similarity">
    <text evidence="4">Belongs to the peptidase C19 family. USP10 subfamily.</text>
</comment>
<dbReference type="InterPro" id="IPR028889">
    <property type="entry name" value="USP"/>
</dbReference>
<dbReference type="InterPro" id="IPR038765">
    <property type="entry name" value="Papain-like_cys_pep_sf"/>
</dbReference>
<keyword evidence="5" id="KW-0963">Cytoplasm</keyword>
<dbReference type="EC" id="3.4.19.12" evidence="15"/>
<dbReference type="GO" id="GO:0016579">
    <property type="term" value="P:protein deubiquitination"/>
    <property type="evidence" value="ECO:0007669"/>
    <property type="project" value="InterPro"/>
</dbReference>
<dbReference type="AlphaFoldDB" id="A0A6B0R928"/>
<evidence type="ECO:0000313" key="18">
    <source>
        <dbReference type="EMBL" id="MXQ86340.1"/>
    </source>
</evidence>
<evidence type="ECO:0000256" key="12">
    <source>
        <dbReference type="ARBA" id="ARBA00023204"/>
    </source>
</evidence>
<dbReference type="InterPro" id="IPR001394">
    <property type="entry name" value="Peptidase_C19_UCH"/>
</dbReference>
<dbReference type="InterPro" id="IPR050164">
    <property type="entry name" value="Peptidase_C19"/>
</dbReference>
<evidence type="ECO:0000256" key="3">
    <source>
        <dbReference type="ARBA" id="ARBA00004496"/>
    </source>
</evidence>
<keyword evidence="8 15" id="KW-0833">Ubl conjugation pathway</keyword>
<evidence type="ECO:0000256" key="6">
    <source>
        <dbReference type="ARBA" id="ARBA00022670"/>
    </source>
</evidence>
<keyword evidence="6 15" id="KW-0645">Protease</keyword>
<comment type="subcellular location">
    <subcellularLocation>
        <location evidence="3">Cytoplasm</location>
    </subcellularLocation>
    <subcellularLocation>
        <location evidence="2">Nucleus</location>
    </subcellularLocation>
</comment>
<dbReference type="GO" id="GO:0006914">
    <property type="term" value="P:autophagy"/>
    <property type="evidence" value="ECO:0007669"/>
    <property type="project" value="UniProtKB-KW"/>
</dbReference>
<evidence type="ECO:0000256" key="8">
    <source>
        <dbReference type="ARBA" id="ARBA00022786"/>
    </source>
</evidence>
<keyword evidence="7" id="KW-0227">DNA damage</keyword>
<evidence type="ECO:0000256" key="2">
    <source>
        <dbReference type="ARBA" id="ARBA00004123"/>
    </source>
</evidence>
<feature type="compositionally biased region" description="Polar residues" evidence="16">
    <location>
        <begin position="661"/>
        <end position="670"/>
    </location>
</feature>
<dbReference type="FunFam" id="3.90.70.10:FF:000015">
    <property type="entry name" value="Ubiquitin specific peptidase 10"/>
    <property type="match status" value="1"/>
</dbReference>
<dbReference type="PROSITE" id="PS00972">
    <property type="entry name" value="USP_1"/>
    <property type="match status" value="1"/>
</dbReference>
<keyword evidence="19" id="KW-1185">Reference proteome</keyword>
<accession>A0A6B0R928</accession>
<evidence type="ECO:0000313" key="19">
    <source>
        <dbReference type="Proteomes" id="UP000322234"/>
    </source>
</evidence>
<feature type="compositionally biased region" description="Basic and acidic residues" evidence="16">
    <location>
        <begin position="412"/>
        <end position="422"/>
    </location>
</feature>
<keyword evidence="10 15" id="KW-0788">Thiol protease</keyword>
<dbReference type="PROSITE" id="PS50235">
    <property type="entry name" value="USP_3"/>
    <property type="match status" value="1"/>
</dbReference>
<comment type="caution">
    <text evidence="18">The sequence shown here is derived from an EMBL/GenBank/DDBJ whole genome shotgun (WGS) entry which is preliminary data.</text>
</comment>
<dbReference type="InterPro" id="IPR018200">
    <property type="entry name" value="USP_CS"/>
</dbReference>
<evidence type="ECO:0000259" key="17">
    <source>
        <dbReference type="PROSITE" id="PS50235"/>
    </source>
</evidence>
<comment type="subunit">
    <text evidence="14">Found in a deubiquitination complex with TANK, USP10 and ZC3H12A; this complex inhibits genotoxic stress- or interleukin-1-beta (IL1B)-mediated NF-kappa-B activation by promoting IKBKG or TRAF6 deubiquitination. Interacts with IKBKG; this interaction increases in response to DNA damage. Interacts with TANK; this interaction increases in response to DNA damage. Interacts with TRAF6; this interaction increases in response to DNA damage. Interacts with ZC3H12A; this interaction increases in response to DNA damage. Interacts with G3BP1 (via NTF2 domain) and G3BP2 (via NTF2 domain); inhibiting stress granule formation.</text>
</comment>
<keyword evidence="13" id="KW-0539">Nucleus</keyword>
<feature type="region of interest" description="Disordered" evidence="16">
    <location>
        <begin position="412"/>
        <end position="441"/>
    </location>
</feature>
<dbReference type="GO" id="GO:0004843">
    <property type="term" value="F:cysteine-type deubiquitinase activity"/>
    <property type="evidence" value="ECO:0007669"/>
    <property type="project" value="UniProtKB-UniRule"/>
</dbReference>
<keyword evidence="9 15" id="KW-0378">Hydrolase</keyword>
<evidence type="ECO:0000256" key="10">
    <source>
        <dbReference type="ARBA" id="ARBA00022807"/>
    </source>
</evidence>
<evidence type="ECO:0000256" key="16">
    <source>
        <dbReference type="SAM" id="MobiDB-lite"/>
    </source>
</evidence>
<dbReference type="GO" id="GO:0006508">
    <property type="term" value="P:proteolysis"/>
    <property type="evidence" value="ECO:0007669"/>
    <property type="project" value="UniProtKB-KW"/>
</dbReference>
<evidence type="ECO:0000256" key="4">
    <source>
        <dbReference type="ARBA" id="ARBA00005427"/>
    </source>
</evidence>
<comment type="catalytic activity">
    <reaction evidence="1 15">
        <text>Thiol-dependent hydrolysis of ester, thioester, amide, peptide and isopeptide bonds formed by the C-terminal Gly of ubiquitin (a 76-residue protein attached to proteins as an intracellular targeting signal).</text>
        <dbReference type="EC" id="3.4.19.12"/>
    </reaction>
</comment>
<name>A0A6B0R928_9CETA</name>
<sequence length="906" mass="98416">MDLVAACTMTCVSGSQTLEAVFQRPLVPALGVVLRVPASCRRCCFPWLHRIPGEPARKENVSHKYKKRCWRLLAVHAPSIWKAAPAALSPQWRGRVLTQDRRGIFLPFLLPSPYIFGDFSPDEFNQFFVTPRASVELPPYGGTVLCGAQAADDLPDGHDYQRIEFGVNEVIEPSDTLPRTPNYSISSTLNPQAPEFILSCTTSKKLPDDIDKEVNYSSANCQYPGPALALDGGSPAEAEALENDGVSGGLGQRERKKKKKRPPGYYSYLKDGGEGGPSAEALVNGHAGPAVSNSVGAEDTDLMGDVPTAGTPRTWGSPQDATDFVSDAGPAGAFPGALDGGARTAGQLEGCPGADSEASCLPAEAGRDTLLRTAVAQPSVGTDTTENLGVTNGQILESLGEGTAANGVELHTVESSDSDPAKAESAPPPADAPASAAGTVPASQPAKSWASLFHDSKPSSSSLPVVSVETKYSPPATSPLVSEKQAEVKEGLVPVSEDPVAIKIAELLENVTLIHKPVSLQPRGLINKGNWCYINATLQALVACPPMYHLMKLIPLYSKVQRPCTSTPMIDSFVRLMNEFTNMPVPPKPRQALGDKIVRDIRPGAAFEPTYIYRLLTVIKSSLSEKGRQEDAEEYLGFILNGLHEEMLNLKKLLSPNNDKLTISNGPKSHSVNEDEQEEPGEGSEDEWEQVGPRNKTSVTRQADFVQTPITGIFGGHIRSVVYQQSSKESATLQPFFTLQLDIQSDKIRTVQDALESLVARESVQGYTTKTRQEVEISRRVTLEKLPPVLVLHLKRFVYEKTGGCQKLIKNIEYPVDLEISKELLSPGVKNKNFKCHRTYRLFAVVYHHGSSATGGHYTTDVFQIGLNGWLRIDDQTVKVVSQQQVVRPAAERTAYLLYYRRVDLL</sequence>
<organism evidence="18 19">
    <name type="scientific">Bos mutus</name>
    <name type="common">wild yak</name>
    <dbReference type="NCBI Taxonomy" id="72004"/>
    <lineage>
        <taxon>Eukaryota</taxon>
        <taxon>Metazoa</taxon>
        <taxon>Chordata</taxon>
        <taxon>Craniata</taxon>
        <taxon>Vertebrata</taxon>
        <taxon>Euteleostomi</taxon>
        <taxon>Mammalia</taxon>
        <taxon>Eutheria</taxon>
        <taxon>Laurasiatheria</taxon>
        <taxon>Artiodactyla</taxon>
        <taxon>Ruminantia</taxon>
        <taxon>Pecora</taxon>
        <taxon>Bovidae</taxon>
        <taxon>Bovinae</taxon>
        <taxon>Bos</taxon>
    </lineage>
</organism>
<dbReference type="GO" id="GO:0030330">
    <property type="term" value="P:DNA damage response, signal transduction by p53 class mediator"/>
    <property type="evidence" value="ECO:0007669"/>
    <property type="project" value="TreeGrafter"/>
</dbReference>
<feature type="compositionally biased region" description="Low complexity" evidence="16">
    <location>
        <begin position="432"/>
        <end position="441"/>
    </location>
</feature>
<dbReference type="GO" id="GO:0005634">
    <property type="term" value="C:nucleus"/>
    <property type="evidence" value="ECO:0007669"/>
    <property type="project" value="UniProtKB-SubCell"/>
</dbReference>
<evidence type="ECO:0000256" key="5">
    <source>
        <dbReference type="ARBA" id="ARBA00022490"/>
    </source>
</evidence>
<dbReference type="SUPFAM" id="SSF54001">
    <property type="entry name" value="Cysteine proteinases"/>
    <property type="match status" value="1"/>
</dbReference>
<feature type="domain" description="USP" evidence="17">
    <location>
        <begin position="523"/>
        <end position="903"/>
    </location>
</feature>
<evidence type="ECO:0000256" key="9">
    <source>
        <dbReference type="ARBA" id="ARBA00022801"/>
    </source>
</evidence>
<comment type="function">
    <text evidence="15">Deubiquitinating enzyme that removes conjugated ubiquitin from specific proteins to regulate different cellular processes.</text>
</comment>
<dbReference type="GO" id="GO:0005829">
    <property type="term" value="C:cytosol"/>
    <property type="evidence" value="ECO:0007669"/>
    <property type="project" value="TreeGrafter"/>
</dbReference>
<dbReference type="GO" id="GO:0010506">
    <property type="term" value="P:regulation of autophagy"/>
    <property type="evidence" value="ECO:0007669"/>
    <property type="project" value="TreeGrafter"/>
</dbReference>
<reference evidence="18" key="1">
    <citation type="submission" date="2019-10" db="EMBL/GenBank/DDBJ databases">
        <title>The sequence and de novo assembly of the wild yak genome.</title>
        <authorList>
            <person name="Liu Y."/>
        </authorList>
    </citation>
    <scope>NUCLEOTIDE SEQUENCE [LARGE SCALE GENOMIC DNA]</scope>
    <source>
        <strain evidence="18">WY2019</strain>
    </source>
</reference>
<dbReference type="InterPro" id="IPR009818">
    <property type="entry name" value="PAM2_motif"/>
</dbReference>
<dbReference type="Gene3D" id="3.90.70.10">
    <property type="entry name" value="Cysteine proteinases"/>
    <property type="match status" value="1"/>
</dbReference>